<protein>
    <recommendedName>
        <fullName evidence="3">Chitooligosaccharide deacetylase</fullName>
    </recommendedName>
    <alternativeName>
        <fullName evidence="5">Nodulation protein B</fullName>
    </alternativeName>
</protein>
<comment type="function">
    <text evidence="1">Is involved in generating a small heat-stable compound (Nod), an acylated oligomer of N-acetylglucosamine, that stimulates mitosis in various plant protoplasts.</text>
</comment>
<evidence type="ECO:0000256" key="4">
    <source>
        <dbReference type="ARBA" id="ARBA00022729"/>
    </source>
</evidence>
<dbReference type="GO" id="GO:0016810">
    <property type="term" value="F:hydrolase activity, acting on carbon-nitrogen (but not peptide) bonds"/>
    <property type="evidence" value="ECO:0007669"/>
    <property type="project" value="InterPro"/>
</dbReference>
<dbReference type="PANTHER" id="PTHR34216:SF7">
    <property type="entry name" value="POLY-BETA-1,6-N-ACETYL-D-GLUCOSAMINE N-DEACETYLASE"/>
    <property type="match status" value="1"/>
</dbReference>
<dbReference type="InterPro" id="IPR002509">
    <property type="entry name" value="NODB_dom"/>
</dbReference>
<sequence>MAISLRHRIIGAGLTAVAASRADLWLAPLARGLGAILTFHHVRPQRADGFRPNALLEITPEHLDGTLELVRRLGLEIVPLDAVPDRLTRGEGGFVALTFDDGYRDNRDHALPVLRRHGAPWTMFVTTDFASGRGSLWWVELEEAIRASDRIVFDGRVLPCGTSQEKDAAFAALYADLRAGPEPRLREATARLCEEAGIDRARLVPDLCLSWSELDALAASENAPAIGAHTLTHPMLARWDEATARREITEPKAAIEEKLGSPVRHLAYPVGDPGSAGFREFAIAREAGYATAVTTRPGHLFAGHAAHLTALPRVSINGLYQTEAATRALLSGVPFLAWNRGRRLNVG</sequence>
<dbReference type="Proteomes" id="UP000295122">
    <property type="component" value="Unassembled WGS sequence"/>
</dbReference>
<gene>
    <name evidence="7" type="ORF">EV668_1628</name>
</gene>
<dbReference type="EMBL" id="SNZR01000011">
    <property type="protein sequence ID" value="TDR94343.1"/>
    <property type="molecule type" value="Genomic_DNA"/>
</dbReference>
<dbReference type="PANTHER" id="PTHR34216">
    <property type="match status" value="1"/>
</dbReference>
<evidence type="ECO:0000313" key="8">
    <source>
        <dbReference type="Proteomes" id="UP000295122"/>
    </source>
</evidence>
<evidence type="ECO:0000256" key="1">
    <source>
        <dbReference type="ARBA" id="ARBA00003236"/>
    </source>
</evidence>
<keyword evidence="4" id="KW-0732">Signal</keyword>
<dbReference type="InterPro" id="IPR011330">
    <property type="entry name" value="Glyco_hydro/deAcase_b/a-brl"/>
</dbReference>
<dbReference type="SUPFAM" id="SSF88713">
    <property type="entry name" value="Glycoside hydrolase/deacetylase"/>
    <property type="match status" value="1"/>
</dbReference>
<dbReference type="CDD" id="cd10968">
    <property type="entry name" value="CE4_Mlr8448_like_5s"/>
    <property type="match status" value="1"/>
</dbReference>
<evidence type="ECO:0000313" key="7">
    <source>
        <dbReference type="EMBL" id="TDR94343.1"/>
    </source>
</evidence>
<dbReference type="AlphaFoldDB" id="A0A4R7C818"/>
<organism evidence="7 8">
    <name type="scientific">Enterovirga rhinocerotis</name>
    <dbReference type="NCBI Taxonomy" id="1339210"/>
    <lineage>
        <taxon>Bacteria</taxon>
        <taxon>Pseudomonadati</taxon>
        <taxon>Pseudomonadota</taxon>
        <taxon>Alphaproteobacteria</taxon>
        <taxon>Hyphomicrobiales</taxon>
        <taxon>Methylobacteriaceae</taxon>
        <taxon>Enterovirga</taxon>
    </lineage>
</organism>
<evidence type="ECO:0000256" key="3">
    <source>
        <dbReference type="ARBA" id="ARBA00020071"/>
    </source>
</evidence>
<comment type="caution">
    <text evidence="7">The sequence shown here is derived from an EMBL/GenBank/DDBJ whole genome shotgun (WGS) entry which is preliminary data.</text>
</comment>
<dbReference type="InterPro" id="IPR051398">
    <property type="entry name" value="Polysacch_Deacetylase"/>
</dbReference>
<keyword evidence="8" id="KW-1185">Reference proteome</keyword>
<feature type="domain" description="NodB homology" evidence="6">
    <location>
        <begin position="93"/>
        <end position="347"/>
    </location>
</feature>
<accession>A0A4R7C818</accession>
<dbReference type="PROSITE" id="PS51677">
    <property type="entry name" value="NODB"/>
    <property type="match status" value="1"/>
</dbReference>
<proteinExistence type="inferred from homology"/>
<evidence type="ECO:0000259" key="6">
    <source>
        <dbReference type="PROSITE" id="PS51677"/>
    </source>
</evidence>
<dbReference type="Pfam" id="PF01522">
    <property type="entry name" value="Polysacc_deac_1"/>
    <property type="match status" value="2"/>
</dbReference>
<dbReference type="GO" id="GO:0005975">
    <property type="term" value="P:carbohydrate metabolic process"/>
    <property type="evidence" value="ECO:0007669"/>
    <property type="project" value="InterPro"/>
</dbReference>
<evidence type="ECO:0000256" key="2">
    <source>
        <dbReference type="ARBA" id="ARBA00010973"/>
    </source>
</evidence>
<name>A0A4R7C818_9HYPH</name>
<dbReference type="Gene3D" id="3.20.20.370">
    <property type="entry name" value="Glycoside hydrolase/deacetylase"/>
    <property type="match status" value="1"/>
</dbReference>
<comment type="similarity">
    <text evidence="2">Belongs to the polysaccharide deacetylase family.</text>
</comment>
<dbReference type="OrthoDB" id="9782872at2"/>
<evidence type="ECO:0000256" key="5">
    <source>
        <dbReference type="ARBA" id="ARBA00032976"/>
    </source>
</evidence>
<reference evidence="7 8" key="1">
    <citation type="submission" date="2019-03" db="EMBL/GenBank/DDBJ databases">
        <title>Genomic Encyclopedia of Type Strains, Phase IV (KMG-IV): sequencing the most valuable type-strain genomes for metagenomic binning, comparative biology and taxonomic classification.</title>
        <authorList>
            <person name="Goeker M."/>
        </authorList>
    </citation>
    <scope>NUCLEOTIDE SEQUENCE [LARGE SCALE GENOMIC DNA]</scope>
    <source>
        <strain evidence="7 8">DSM 25903</strain>
    </source>
</reference>
<dbReference type="RefSeq" id="WP_133769248.1">
    <property type="nucleotide sequence ID" value="NZ_SNZR01000011.1"/>
</dbReference>